<sequence length="124" mass="14130">MNHNDIPQHIPVQTAMAPDNKPYQQSHLILTPPQQHHRVSQHSLSPEKLGLVGYVKDVAGFVKDVVYEHQLRKEEKKPHEENHEIQNNEKRPPSPLAELATGLFPMDHHHPSSENVVGQKNTIL</sequence>
<dbReference type="OrthoDB" id="2287871at2759"/>
<organism evidence="2 3">
    <name type="scientific">Rhizopus stolonifer</name>
    <name type="common">Rhizopus nigricans</name>
    <dbReference type="NCBI Taxonomy" id="4846"/>
    <lineage>
        <taxon>Eukaryota</taxon>
        <taxon>Fungi</taxon>
        <taxon>Fungi incertae sedis</taxon>
        <taxon>Mucoromycota</taxon>
        <taxon>Mucoromycotina</taxon>
        <taxon>Mucoromycetes</taxon>
        <taxon>Mucorales</taxon>
        <taxon>Mucorineae</taxon>
        <taxon>Rhizopodaceae</taxon>
        <taxon>Rhizopus</taxon>
    </lineage>
</organism>
<feature type="compositionally biased region" description="Polar residues" evidence="1">
    <location>
        <begin position="113"/>
        <end position="124"/>
    </location>
</feature>
<protein>
    <submittedName>
        <fullName evidence="2">Uncharacterized protein</fullName>
    </submittedName>
</protein>
<name>A0A367JWK5_RHIST</name>
<dbReference type="EMBL" id="PJQM01002575">
    <property type="protein sequence ID" value="RCH94285.1"/>
    <property type="molecule type" value="Genomic_DNA"/>
</dbReference>
<evidence type="ECO:0000256" key="1">
    <source>
        <dbReference type="SAM" id="MobiDB-lite"/>
    </source>
</evidence>
<reference evidence="2 3" key="1">
    <citation type="journal article" date="2018" name="G3 (Bethesda)">
        <title>Phylogenetic and Phylogenomic Definition of Rhizopus Species.</title>
        <authorList>
            <person name="Gryganskyi A.P."/>
            <person name="Golan J."/>
            <person name="Dolatabadi S."/>
            <person name="Mondo S."/>
            <person name="Robb S."/>
            <person name="Idnurm A."/>
            <person name="Muszewska A."/>
            <person name="Steczkiewicz K."/>
            <person name="Masonjones S."/>
            <person name="Liao H.L."/>
            <person name="Gajdeczka M.T."/>
            <person name="Anike F."/>
            <person name="Vuek A."/>
            <person name="Anishchenko I.M."/>
            <person name="Voigt K."/>
            <person name="de Hoog G.S."/>
            <person name="Smith M.E."/>
            <person name="Heitman J."/>
            <person name="Vilgalys R."/>
            <person name="Stajich J.E."/>
        </authorList>
    </citation>
    <scope>NUCLEOTIDE SEQUENCE [LARGE SCALE GENOMIC DNA]</scope>
    <source>
        <strain evidence="2 3">LSU 92-RS-03</strain>
    </source>
</reference>
<feature type="compositionally biased region" description="Basic and acidic residues" evidence="1">
    <location>
        <begin position="72"/>
        <end position="92"/>
    </location>
</feature>
<accession>A0A367JWK5</accession>
<keyword evidence="3" id="KW-1185">Reference proteome</keyword>
<gene>
    <name evidence="2" type="ORF">CU098_008392</name>
</gene>
<comment type="caution">
    <text evidence="2">The sequence shown here is derived from an EMBL/GenBank/DDBJ whole genome shotgun (WGS) entry which is preliminary data.</text>
</comment>
<feature type="region of interest" description="Disordered" evidence="1">
    <location>
        <begin position="72"/>
        <end position="124"/>
    </location>
</feature>
<evidence type="ECO:0000313" key="2">
    <source>
        <dbReference type="EMBL" id="RCH94285.1"/>
    </source>
</evidence>
<dbReference type="AlphaFoldDB" id="A0A367JWK5"/>
<proteinExistence type="predicted"/>
<dbReference type="Proteomes" id="UP000253551">
    <property type="component" value="Unassembled WGS sequence"/>
</dbReference>
<evidence type="ECO:0000313" key="3">
    <source>
        <dbReference type="Proteomes" id="UP000253551"/>
    </source>
</evidence>